<dbReference type="GO" id="GO:0003955">
    <property type="term" value="F:NAD(P)H dehydrogenase (quinone) activity"/>
    <property type="evidence" value="ECO:0007669"/>
    <property type="project" value="TreeGrafter"/>
</dbReference>
<dbReference type="EMBL" id="QNQT01000001">
    <property type="protein sequence ID" value="RDU38321.1"/>
    <property type="molecule type" value="Genomic_DNA"/>
</dbReference>
<evidence type="ECO:0000256" key="4">
    <source>
        <dbReference type="ARBA" id="ARBA00022827"/>
    </source>
</evidence>
<protein>
    <submittedName>
        <fullName evidence="7">FAD-dependent oxidoreductase</fullName>
    </submittedName>
</protein>
<dbReference type="PANTHER" id="PTHR42913:SF3">
    <property type="entry name" value="64 KDA MITOCHONDRIAL NADH DEHYDROGENASE (EUROFUNG)"/>
    <property type="match status" value="1"/>
</dbReference>
<comment type="similarity">
    <text evidence="2">Belongs to the NADH dehydrogenase family.</text>
</comment>
<evidence type="ECO:0000313" key="7">
    <source>
        <dbReference type="EMBL" id="RDU38321.1"/>
    </source>
</evidence>
<dbReference type="OrthoDB" id="9781621at2"/>
<keyword evidence="4" id="KW-0274">FAD</keyword>
<dbReference type="InterPro" id="IPR023753">
    <property type="entry name" value="FAD/NAD-binding_dom"/>
</dbReference>
<name>A0A3D8GVY4_9BACI</name>
<evidence type="ECO:0000256" key="3">
    <source>
        <dbReference type="ARBA" id="ARBA00022630"/>
    </source>
</evidence>
<evidence type="ECO:0000259" key="6">
    <source>
        <dbReference type="Pfam" id="PF07992"/>
    </source>
</evidence>
<reference evidence="7 8" key="1">
    <citation type="submission" date="2018-07" db="EMBL/GenBank/DDBJ databases">
        <title>Bacillus sp. YLB-04 draft genome sequence.</title>
        <authorList>
            <person name="Yu L."/>
            <person name="Tang X."/>
        </authorList>
    </citation>
    <scope>NUCLEOTIDE SEQUENCE [LARGE SCALE GENOMIC DNA]</scope>
    <source>
        <strain evidence="7 8">YLB-04</strain>
    </source>
</reference>
<dbReference type="Pfam" id="PF07992">
    <property type="entry name" value="Pyr_redox_2"/>
    <property type="match status" value="1"/>
</dbReference>
<proteinExistence type="inferred from homology"/>
<dbReference type="PANTHER" id="PTHR42913">
    <property type="entry name" value="APOPTOSIS-INDUCING FACTOR 1"/>
    <property type="match status" value="1"/>
</dbReference>
<sequence>MVKKEKIVILGGGYAGLLTAVTLQKKVHGKRAEITLVNKNDYHYLTTKVHESGAGTIQAESIVFPIKELIDSERVNFIKDEVIGIDIATKTVTLKNNELNYDYLVLTIGGVPQTYGLPGVNEHAFFLFDWEGTNRLRWHIEEQIEKYLEDHDEKRLCFVIGGAGFSGMEFIYELTEKLPELCDEYGIGLDLVKVICVEAHDELLKGYESSMVKDAKKAFEKIPAEFRTGTTIASCTETEVRFTDGSTIETNTFIWAGGVKGNPLLEGLGFKTFRDGRVIVNEYCEVPGYRDVYVLGDASVSFSPEGNPYPPTAQIALQQGQYCGRNLAAKIYGVAIKPFKYIHRGTVMSMGHKNATGVVYGKAIHGRFASFMKWVIEKRYFFMLGGPRLLLKEIKK</sequence>
<keyword evidence="8" id="KW-1185">Reference proteome</keyword>
<dbReference type="GO" id="GO:0019646">
    <property type="term" value="P:aerobic electron transport chain"/>
    <property type="evidence" value="ECO:0007669"/>
    <property type="project" value="TreeGrafter"/>
</dbReference>
<comment type="caution">
    <text evidence="7">The sequence shown here is derived from an EMBL/GenBank/DDBJ whole genome shotgun (WGS) entry which is preliminary data.</text>
</comment>
<dbReference type="Proteomes" id="UP000257144">
    <property type="component" value="Unassembled WGS sequence"/>
</dbReference>
<evidence type="ECO:0000313" key="8">
    <source>
        <dbReference type="Proteomes" id="UP000257144"/>
    </source>
</evidence>
<feature type="domain" description="FAD/NAD(P)-binding" evidence="6">
    <location>
        <begin position="6"/>
        <end position="320"/>
    </location>
</feature>
<dbReference type="InterPro" id="IPR051169">
    <property type="entry name" value="NADH-Q_oxidoreductase"/>
</dbReference>
<dbReference type="InterPro" id="IPR036188">
    <property type="entry name" value="FAD/NAD-bd_sf"/>
</dbReference>
<organism evidence="7 8">
    <name type="scientific">Neobacillus piezotolerans</name>
    <dbReference type="NCBI Taxonomy" id="2259171"/>
    <lineage>
        <taxon>Bacteria</taxon>
        <taxon>Bacillati</taxon>
        <taxon>Bacillota</taxon>
        <taxon>Bacilli</taxon>
        <taxon>Bacillales</taxon>
        <taxon>Bacillaceae</taxon>
        <taxon>Neobacillus</taxon>
    </lineage>
</organism>
<dbReference type="Gene3D" id="3.50.50.100">
    <property type="match status" value="1"/>
</dbReference>
<evidence type="ECO:0000256" key="5">
    <source>
        <dbReference type="ARBA" id="ARBA00023002"/>
    </source>
</evidence>
<gene>
    <name evidence="7" type="ORF">DRW41_01780</name>
</gene>
<evidence type="ECO:0000256" key="1">
    <source>
        <dbReference type="ARBA" id="ARBA00001974"/>
    </source>
</evidence>
<keyword evidence="3" id="KW-0285">Flavoprotein</keyword>
<keyword evidence="5" id="KW-0560">Oxidoreductase</keyword>
<evidence type="ECO:0000256" key="2">
    <source>
        <dbReference type="ARBA" id="ARBA00005272"/>
    </source>
</evidence>
<comment type="cofactor">
    <cofactor evidence="1">
        <name>FAD</name>
        <dbReference type="ChEBI" id="CHEBI:57692"/>
    </cofactor>
</comment>
<dbReference type="SUPFAM" id="SSF51905">
    <property type="entry name" value="FAD/NAD(P)-binding domain"/>
    <property type="match status" value="2"/>
</dbReference>
<dbReference type="AlphaFoldDB" id="A0A3D8GVY4"/>
<dbReference type="RefSeq" id="WP_115450244.1">
    <property type="nucleotide sequence ID" value="NZ_QNQT01000001.1"/>
</dbReference>
<accession>A0A3D8GVY4</accession>
<dbReference type="PRINTS" id="PR00368">
    <property type="entry name" value="FADPNR"/>
</dbReference>